<protein>
    <recommendedName>
        <fullName evidence="7 9">tRNA (guanine(26)-N(2))-dimethyltransferase</fullName>
        <ecNumber evidence="7 9">2.1.1.216</ecNumber>
    </recommendedName>
</protein>
<evidence type="ECO:0000256" key="9">
    <source>
        <dbReference type="PROSITE-ProRule" id="PRU00958"/>
    </source>
</evidence>
<keyword evidence="1 9" id="KW-0820">tRNA-binding</keyword>
<evidence type="ECO:0000256" key="5">
    <source>
        <dbReference type="ARBA" id="ARBA00022694"/>
    </source>
</evidence>
<feature type="compositionally biased region" description="Basic and acidic residues" evidence="10">
    <location>
        <begin position="149"/>
        <end position="167"/>
    </location>
</feature>
<keyword evidence="12" id="KW-1185">Reference proteome</keyword>
<dbReference type="Pfam" id="PF02005">
    <property type="entry name" value="TRM"/>
    <property type="match status" value="2"/>
</dbReference>
<dbReference type="Proteomes" id="UP001321760">
    <property type="component" value="Unassembled WGS sequence"/>
</dbReference>
<reference evidence="11" key="2">
    <citation type="submission" date="2023-05" db="EMBL/GenBank/DDBJ databases">
        <authorList>
            <consortium name="Lawrence Berkeley National Laboratory"/>
            <person name="Steindorff A."/>
            <person name="Hensen N."/>
            <person name="Bonometti L."/>
            <person name="Westerberg I."/>
            <person name="Brannstrom I.O."/>
            <person name="Guillou S."/>
            <person name="Cros-Aarteil S."/>
            <person name="Calhoun S."/>
            <person name="Haridas S."/>
            <person name="Kuo A."/>
            <person name="Mondo S."/>
            <person name="Pangilinan J."/>
            <person name="Riley R."/>
            <person name="Labutti K."/>
            <person name="Andreopoulos B."/>
            <person name="Lipzen A."/>
            <person name="Chen C."/>
            <person name="Yanf M."/>
            <person name="Daum C."/>
            <person name="Ng V."/>
            <person name="Clum A."/>
            <person name="Ohm R."/>
            <person name="Martin F."/>
            <person name="Silar P."/>
            <person name="Natvig D."/>
            <person name="Lalanne C."/>
            <person name="Gautier V."/>
            <person name="Ament-Velasquez S.L."/>
            <person name="Kruys A."/>
            <person name="Hutchinson M.I."/>
            <person name="Powell A.J."/>
            <person name="Barry K."/>
            <person name="Miller A.N."/>
            <person name="Grigoriev I.V."/>
            <person name="Debuchy R."/>
            <person name="Gladieux P."/>
            <person name="Thoren M.H."/>
            <person name="Johannesson H."/>
        </authorList>
    </citation>
    <scope>NUCLEOTIDE SEQUENCE</scope>
    <source>
        <strain evidence="11">PSN243</strain>
    </source>
</reference>
<comment type="caution">
    <text evidence="11">The sequence shown here is derived from an EMBL/GenBank/DDBJ whole genome shotgun (WGS) entry which is preliminary data.</text>
</comment>
<dbReference type="SUPFAM" id="SSF53335">
    <property type="entry name" value="S-adenosyl-L-methionine-dependent methyltransferases"/>
    <property type="match status" value="1"/>
</dbReference>
<reference evidence="11" key="1">
    <citation type="journal article" date="2023" name="Mol. Phylogenet. Evol.">
        <title>Genome-scale phylogeny and comparative genomics of the fungal order Sordariales.</title>
        <authorList>
            <person name="Hensen N."/>
            <person name="Bonometti L."/>
            <person name="Westerberg I."/>
            <person name="Brannstrom I.O."/>
            <person name="Guillou S."/>
            <person name="Cros-Aarteil S."/>
            <person name="Calhoun S."/>
            <person name="Haridas S."/>
            <person name="Kuo A."/>
            <person name="Mondo S."/>
            <person name="Pangilinan J."/>
            <person name="Riley R."/>
            <person name="LaButti K."/>
            <person name="Andreopoulos B."/>
            <person name="Lipzen A."/>
            <person name="Chen C."/>
            <person name="Yan M."/>
            <person name="Daum C."/>
            <person name="Ng V."/>
            <person name="Clum A."/>
            <person name="Steindorff A."/>
            <person name="Ohm R.A."/>
            <person name="Martin F."/>
            <person name="Silar P."/>
            <person name="Natvig D.O."/>
            <person name="Lalanne C."/>
            <person name="Gautier V."/>
            <person name="Ament-Velasquez S.L."/>
            <person name="Kruys A."/>
            <person name="Hutchinson M.I."/>
            <person name="Powell A.J."/>
            <person name="Barry K."/>
            <person name="Miller A.N."/>
            <person name="Grigoriev I.V."/>
            <person name="Debuchy R."/>
            <person name="Gladieux P."/>
            <person name="Hiltunen Thoren M."/>
            <person name="Johannesson H."/>
        </authorList>
    </citation>
    <scope>NUCLEOTIDE SEQUENCE</scope>
    <source>
        <strain evidence="11">PSN243</strain>
    </source>
</reference>
<comment type="catalytic activity">
    <reaction evidence="8 9">
        <text>guanosine(26) in tRNA + 2 S-adenosyl-L-methionine = N(2)-dimethylguanosine(26) in tRNA + 2 S-adenosyl-L-homocysteine + 2 H(+)</text>
        <dbReference type="Rhea" id="RHEA:43140"/>
        <dbReference type="Rhea" id="RHEA-COMP:10359"/>
        <dbReference type="Rhea" id="RHEA-COMP:10360"/>
        <dbReference type="ChEBI" id="CHEBI:15378"/>
        <dbReference type="ChEBI" id="CHEBI:57856"/>
        <dbReference type="ChEBI" id="CHEBI:59789"/>
        <dbReference type="ChEBI" id="CHEBI:74269"/>
        <dbReference type="ChEBI" id="CHEBI:74513"/>
        <dbReference type="EC" id="2.1.1.216"/>
    </reaction>
</comment>
<evidence type="ECO:0000256" key="7">
    <source>
        <dbReference type="ARBA" id="ARBA00039099"/>
    </source>
</evidence>
<feature type="compositionally biased region" description="Basic and acidic residues" evidence="10">
    <location>
        <begin position="75"/>
        <end position="87"/>
    </location>
</feature>
<dbReference type="Gene3D" id="3.30.56.70">
    <property type="entry name" value="N2,N2-dimethylguanosine tRNA methyltransferase, C-terminal domain"/>
    <property type="match status" value="1"/>
</dbReference>
<dbReference type="InterPro" id="IPR029063">
    <property type="entry name" value="SAM-dependent_MTases_sf"/>
</dbReference>
<gene>
    <name evidence="11" type="ORF">QBC34DRAFT_452796</name>
</gene>
<evidence type="ECO:0000313" key="12">
    <source>
        <dbReference type="Proteomes" id="UP001321760"/>
    </source>
</evidence>
<feature type="region of interest" description="Disordered" evidence="10">
    <location>
        <begin position="143"/>
        <end position="177"/>
    </location>
</feature>
<dbReference type="Gene3D" id="3.40.50.150">
    <property type="entry name" value="Vaccinia Virus protein VP39"/>
    <property type="match status" value="1"/>
</dbReference>
<comment type="similarity">
    <text evidence="9">Belongs to the class I-like SAM-binding methyltransferase superfamily. Trm1 family.</text>
</comment>
<dbReference type="InterPro" id="IPR002905">
    <property type="entry name" value="Trm1"/>
</dbReference>
<evidence type="ECO:0000256" key="1">
    <source>
        <dbReference type="ARBA" id="ARBA00022555"/>
    </source>
</evidence>
<keyword evidence="6 9" id="KW-0694">RNA-binding</keyword>
<keyword evidence="2 9" id="KW-0489">Methyltransferase</keyword>
<feature type="region of interest" description="Disordered" evidence="10">
    <location>
        <begin position="609"/>
        <end position="630"/>
    </location>
</feature>
<dbReference type="GO" id="GO:0000049">
    <property type="term" value="F:tRNA binding"/>
    <property type="evidence" value="ECO:0007669"/>
    <property type="project" value="UniProtKB-UniRule"/>
</dbReference>
<dbReference type="FunFam" id="3.40.50.150:FF:000051">
    <property type="entry name" value="tRNA (guanine(26)-N(2))-dimethyltransferase"/>
    <property type="match status" value="1"/>
</dbReference>
<organism evidence="11 12">
    <name type="scientific">Podospora aff. communis PSN243</name>
    <dbReference type="NCBI Taxonomy" id="3040156"/>
    <lineage>
        <taxon>Eukaryota</taxon>
        <taxon>Fungi</taxon>
        <taxon>Dikarya</taxon>
        <taxon>Ascomycota</taxon>
        <taxon>Pezizomycotina</taxon>
        <taxon>Sordariomycetes</taxon>
        <taxon>Sordariomycetidae</taxon>
        <taxon>Sordariales</taxon>
        <taxon>Podosporaceae</taxon>
        <taxon>Podospora</taxon>
    </lineage>
</organism>
<dbReference type="EMBL" id="MU866002">
    <property type="protein sequence ID" value="KAK4442983.1"/>
    <property type="molecule type" value="Genomic_DNA"/>
</dbReference>
<proteinExistence type="inferred from homology"/>
<evidence type="ECO:0000256" key="6">
    <source>
        <dbReference type="ARBA" id="ARBA00022884"/>
    </source>
</evidence>
<evidence type="ECO:0000313" key="11">
    <source>
        <dbReference type="EMBL" id="KAK4442983.1"/>
    </source>
</evidence>
<accession>A0AAV9G2Y6</accession>
<dbReference type="PANTHER" id="PTHR10631:SF3">
    <property type="entry name" value="TRNA (GUANINE(26)-N(2))-DIMETHYLTRANSFERASE"/>
    <property type="match status" value="1"/>
</dbReference>
<evidence type="ECO:0000256" key="4">
    <source>
        <dbReference type="ARBA" id="ARBA00022691"/>
    </source>
</evidence>
<dbReference type="GO" id="GO:0005634">
    <property type="term" value="C:nucleus"/>
    <property type="evidence" value="ECO:0007669"/>
    <property type="project" value="TreeGrafter"/>
</dbReference>
<feature type="compositionally biased region" description="Basic and acidic residues" evidence="10">
    <location>
        <begin position="609"/>
        <end position="627"/>
    </location>
</feature>
<dbReference type="PROSITE" id="PS51626">
    <property type="entry name" value="SAM_MT_TRM1"/>
    <property type="match status" value="1"/>
</dbReference>
<dbReference type="PANTHER" id="PTHR10631">
    <property type="entry name" value="N 2 ,N 2 -DIMETHYLGUANOSINE TRNA METHYLTRANSFERASE"/>
    <property type="match status" value="1"/>
</dbReference>
<sequence length="665" mass="73284">MVRDEQIISHEGVRYTTVKEGLAHILIPEASVEQNSKVRMDQGVSQVFYNPVQQFNRDLTILTLKAYGKERLEQKQLTHRSRSEKLADKKRKRKEQTKEQEETQGEPPSKSPKISENATRIATEEGSLNNAENQLLAEEAQNVAQPGAVKDEKGADTHSGEKAKESDTAAPQLQEKPGPRFTILDALSASGLRALRYAHEIPFLTSVTSNDLLKTAVDSIKLNVKHNRLESKINVSHDDAIAHMYTLVAQELRRKDPRTGKVSKSEKYDVVDLDPYGSAAPFLDAAVQAVRDDGGLLAVTCTDSGVWASAGYAEKCYSLYGGVPVKGWYSHEGGLRIVLHAIETAAAKYGLAMEPLVSLSIDFYIRVFVRIRKSPAAVKFQGGKNMVVYSCDSGCGAWATQLLMANKEAPNKKGSGVFYKHSLAKAPTVNQSCEHCGGTMHMAGPMYAGRIHSPDFIKRILAELDEASPEIYGTTPRIRGMLQTALEEFLPSPEEMEAAKSDTPVSREAELAAIEPYPFYFHPSVLAGLVHCTTPSEAAFKGALKGLGYRVTRSHTKPGSIKTDAPWSIIWHVMREWVRQKAPVKEENIKPGSTGYRLLGLGKKQEVEVEKSGEATAEEGDKQEQDAKPAVVFDEALGREAKVKLVRYQENPTENWGPMNRAKGK</sequence>
<dbReference type="GO" id="GO:0002940">
    <property type="term" value="P:tRNA N2-guanine methylation"/>
    <property type="evidence" value="ECO:0007669"/>
    <property type="project" value="TreeGrafter"/>
</dbReference>
<evidence type="ECO:0000256" key="3">
    <source>
        <dbReference type="ARBA" id="ARBA00022679"/>
    </source>
</evidence>
<dbReference type="InterPro" id="IPR042296">
    <property type="entry name" value="tRNA_met_Trm1_C"/>
</dbReference>
<keyword evidence="4 9" id="KW-0949">S-adenosyl-L-methionine</keyword>
<keyword evidence="5 9" id="KW-0819">tRNA processing</keyword>
<dbReference type="EC" id="2.1.1.216" evidence="7 9"/>
<name>A0AAV9G2Y6_9PEZI</name>
<evidence type="ECO:0000256" key="10">
    <source>
        <dbReference type="SAM" id="MobiDB-lite"/>
    </source>
</evidence>
<dbReference type="AlphaFoldDB" id="A0AAV9G2Y6"/>
<feature type="region of interest" description="Disordered" evidence="10">
    <location>
        <begin position="75"/>
        <end position="117"/>
    </location>
</feature>
<dbReference type="GO" id="GO:0160104">
    <property type="term" value="F:tRNA (guanine(26)-N2)-dimethyltransferase activity"/>
    <property type="evidence" value="ECO:0007669"/>
    <property type="project" value="UniProtKB-UniRule"/>
</dbReference>
<evidence type="ECO:0000256" key="8">
    <source>
        <dbReference type="ARBA" id="ARBA00051897"/>
    </source>
</evidence>
<evidence type="ECO:0000256" key="2">
    <source>
        <dbReference type="ARBA" id="ARBA00022603"/>
    </source>
</evidence>
<keyword evidence="3 9" id="KW-0808">Transferase</keyword>
<dbReference type="FunFam" id="3.30.56.70:FF:000001">
    <property type="entry name" value="tRNA (guanine(26)-N(2))-dimethyltransferase"/>
    <property type="match status" value="1"/>
</dbReference>